<keyword evidence="2" id="KW-1133">Transmembrane helix</keyword>
<reference evidence="3" key="1">
    <citation type="submission" date="2018-05" db="EMBL/GenBank/DDBJ databases">
        <title>Bacterial isolates from healthy term breastfed infants carrying antibiotic resistance genes.</title>
        <authorList>
            <person name="Casaburi G."/>
        </authorList>
    </citation>
    <scope>NUCLEOTIDE SEQUENCE [LARGE SCALE GENOMIC DNA]</scope>
    <source>
        <strain evidence="3">7084_4</strain>
    </source>
</reference>
<gene>
    <name evidence="3" type="ORF">DMB90_09725</name>
</gene>
<feature type="transmembrane region" description="Helical" evidence="2">
    <location>
        <begin position="7"/>
        <end position="25"/>
    </location>
</feature>
<feature type="transmembrane region" description="Helical" evidence="2">
    <location>
        <begin position="79"/>
        <end position="105"/>
    </location>
</feature>
<protein>
    <recommendedName>
        <fullName evidence="4">Inner membrane symporter yicJ</fullName>
    </recommendedName>
</protein>
<keyword evidence="2" id="KW-0812">Transmembrane</keyword>
<comment type="similarity">
    <text evidence="1">Belongs to the sodium:galactoside symporter (TC 2.A.2) family.</text>
</comment>
<dbReference type="Pfam" id="PF13347">
    <property type="entry name" value="MFS_2"/>
    <property type="match status" value="1"/>
</dbReference>
<evidence type="ECO:0000313" key="3">
    <source>
        <dbReference type="EMBL" id="QFG76644.1"/>
    </source>
</evidence>
<sequence>MNDLNGSAWGTLVGSYLMIFLSTWAGLNAGVVGTMLFALKILDMIVCGVIGGVSDQLFRTAIGRRLGRRHILFFDRRDAHLNLFPALFTVHVGSWLWYFVVLFLLDTAQSFNNIAYETLATEMTDKAHERVKLSSVRMFVSAFGTFAVTGLPALLLVMLGSDSPRPIPFPGLCLALCCLPVPSLRG</sequence>
<dbReference type="PANTHER" id="PTHR11328">
    <property type="entry name" value="MAJOR FACILITATOR SUPERFAMILY DOMAIN-CONTAINING PROTEIN"/>
    <property type="match status" value="1"/>
</dbReference>
<organism evidence="3">
    <name type="scientific">Raoultella planticola</name>
    <name type="common">Klebsiella planticola</name>
    <dbReference type="NCBI Taxonomy" id="575"/>
    <lineage>
        <taxon>Bacteria</taxon>
        <taxon>Pseudomonadati</taxon>
        <taxon>Pseudomonadota</taxon>
        <taxon>Gammaproteobacteria</taxon>
        <taxon>Enterobacterales</taxon>
        <taxon>Enterobacteriaceae</taxon>
        <taxon>Klebsiella/Raoultella group</taxon>
        <taxon>Raoultella</taxon>
    </lineage>
</organism>
<feature type="transmembrane region" description="Helical" evidence="2">
    <location>
        <begin position="138"/>
        <end position="159"/>
    </location>
</feature>
<proteinExistence type="inferred from homology"/>
<accession>A0A5P6AAG7</accession>
<evidence type="ECO:0008006" key="4">
    <source>
        <dbReference type="Google" id="ProtNLM"/>
    </source>
</evidence>
<dbReference type="GO" id="GO:0015293">
    <property type="term" value="F:symporter activity"/>
    <property type="evidence" value="ECO:0007669"/>
    <property type="project" value="InterPro"/>
</dbReference>
<dbReference type="InterPro" id="IPR039672">
    <property type="entry name" value="MFS_2"/>
</dbReference>
<dbReference type="GO" id="GO:0005886">
    <property type="term" value="C:plasma membrane"/>
    <property type="evidence" value="ECO:0007669"/>
    <property type="project" value="TreeGrafter"/>
</dbReference>
<keyword evidence="2" id="KW-0472">Membrane</keyword>
<dbReference type="GO" id="GO:0008643">
    <property type="term" value="P:carbohydrate transport"/>
    <property type="evidence" value="ECO:0007669"/>
    <property type="project" value="InterPro"/>
</dbReference>
<dbReference type="PANTHER" id="PTHR11328:SF24">
    <property type="entry name" value="MAJOR FACILITATOR SUPERFAMILY (MFS) PROFILE DOMAIN-CONTAINING PROTEIN"/>
    <property type="match status" value="1"/>
</dbReference>
<dbReference type="InterPro" id="IPR036259">
    <property type="entry name" value="MFS_trans_sf"/>
</dbReference>
<evidence type="ECO:0000256" key="2">
    <source>
        <dbReference type="SAM" id="Phobius"/>
    </source>
</evidence>
<dbReference type="AlphaFoldDB" id="A0A5P6AAG7"/>
<name>A0A5P6AAG7_RAOPL</name>
<dbReference type="SUPFAM" id="SSF103473">
    <property type="entry name" value="MFS general substrate transporter"/>
    <property type="match status" value="1"/>
</dbReference>
<dbReference type="EMBL" id="CP029752">
    <property type="protein sequence ID" value="QFG76644.1"/>
    <property type="molecule type" value="Genomic_DNA"/>
</dbReference>
<evidence type="ECO:0000256" key="1">
    <source>
        <dbReference type="ARBA" id="ARBA00009617"/>
    </source>
</evidence>